<dbReference type="EMBL" id="CAKOAT010471820">
    <property type="protein sequence ID" value="CAH8377508.1"/>
    <property type="molecule type" value="Genomic_DNA"/>
</dbReference>
<dbReference type="GO" id="GO:0005886">
    <property type="term" value="C:plasma membrane"/>
    <property type="evidence" value="ECO:0007669"/>
    <property type="project" value="UniProtKB-SubCell"/>
</dbReference>
<dbReference type="InterPro" id="IPR032675">
    <property type="entry name" value="LRR_dom_sf"/>
</dbReference>
<keyword evidence="10" id="KW-0325">Glycoprotein</keyword>
<evidence type="ECO:0000256" key="10">
    <source>
        <dbReference type="ARBA" id="ARBA00023180"/>
    </source>
</evidence>
<evidence type="ECO:0000256" key="5">
    <source>
        <dbReference type="ARBA" id="ARBA00022729"/>
    </source>
</evidence>
<evidence type="ECO:0000256" key="3">
    <source>
        <dbReference type="ARBA" id="ARBA00022614"/>
    </source>
</evidence>
<protein>
    <recommendedName>
        <fullName evidence="14">Leucine-rich repeat-containing N-terminal plant-type domain-containing protein</fullName>
    </recommendedName>
</protein>
<keyword evidence="8" id="KW-0472">Membrane</keyword>
<comment type="subcellular location">
    <subcellularLocation>
        <location evidence="1">Cell membrane</location>
        <topology evidence="1">Single-pass type I membrane protein</topology>
    </subcellularLocation>
</comment>
<organism evidence="12 13">
    <name type="scientific">Eruca vesicaria subsp. sativa</name>
    <name type="common">Garden rocket</name>
    <name type="synonym">Eruca sativa</name>
    <dbReference type="NCBI Taxonomy" id="29727"/>
    <lineage>
        <taxon>Eukaryota</taxon>
        <taxon>Viridiplantae</taxon>
        <taxon>Streptophyta</taxon>
        <taxon>Embryophyta</taxon>
        <taxon>Tracheophyta</taxon>
        <taxon>Spermatophyta</taxon>
        <taxon>Magnoliopsida</taxon>
        <taxon>eudicotyledons</taxon>
        <taxon>Gunneridae</taxon>
        <taxon>Pentapetalae</taxon>
        <taxon>rosids</taxon>
        <taxon>malvids</taxon>
        <taxon>Brassicales</taxon>
        <taxon>Brassicaceae</taxon>
        <taxon>Brassiceae</taxon>
        <taxon>Eruca</taxon>
    </lineage>
</organism>
<keyword evidence="3" id="KW-0433">Leucine-rich repeat</keyword>
<sequence length="322" mass="36547">MLMFSLPRFFCATWITVMMMMVSLQMHGYRCCLQTERKGLLELKAYLNISEGLLELKDNINSSYFWPTDMNSDCCQWKAVNCDITSGRVIGLFINYAYTVPPLNLSLFYPFGELRTLNFSWIPCSYWYDDIYGYESLGRLKNLEILEFSSSGLDSSILPFLNAASSLRTLVLRGNSIEGTFPIKDLKELRNLEVLDLSRNRFSGPLPDLAYLHKLEALDLSDNSFSVSSETKGMIVHYRSNLRELDLSGNGLVGRLPLCFGSLTKLKVLDISSNKLNGTIPSLISNLTSLEYLSLSNNEFEGFFSFELIANLSKLKVFQTFI</sequence>
<evidence type="ECO:0000256" key="8">
    <source>
        <dbReference type="ARBA" id="ARBA00023136"/>
    </source>
</evidence>
<reference evidence="12 13" key="1">
    <citation type="submission" date="2022-03" db="EMBL/GenBank/DDBJ databases">
        <authorList>
            <person name="Macdonald S."/>
            <person name="Ahmed S."/>
            <person name="Newling K."/>
        </authorList>
    </citation>
    <scope>NUCLEOTIDE SEQUENCE [LARGE SCALE GENOMIC DNA]</scope>
</reference>
<keyword evidence="5 11" id="KW-0732">Signal</keyword>
<dbReference type="SUPFAM" id="SSF52058">
    <property type="entry name" value="L domain-like"/>
    <property type="match status" value="1"/>
</dbReference>
<dbReference type="InterPro" id="IPR052592">
    <property type="entry name" value="LRR-RLK"/>
</dbReference>
<evidence type="ECO:0000256" key="6">
    <source>
        <dbReference type="ARBA" id="ARBA00022737"/>
    </source>
</evidence>
<dbReference type="InterPro" id="IPR001611">
    <property type="entry name" value="Leu-rich_rpt"/>
</dbReference>
<dbReference type="Gene3D" id="3.80.10.10">
    <property type="entry name" value="Ribonuclease Inhibitor"/>
    <property type="match status" value="2"/>
</dbReference>
<dbReference type="Pfam" id="PF13855">
    <property type="entry name" value="LRR_8"/>
    <property type="match status" value="2"/>
</dbReference>
<dbReference type="GO" id="GO:0051606">
    <property type="term" value="P:detection of stimulus"/>
    <property type="evidence" value="ECO:0007669"/>
    <property type="project" value="UniProtKB-ARBA"/>
</dbReference>
<evidence type="ECO:0000313" key="13">
    <source>
        <dbReference type="Proteomes" id="UP001642260"/>
    </source>
</evidence>
<keyword evidence="4" id="KW-0812">Transmembrane</keyword>
<dbReference type="PANTHER" id="PTHR48054">
    <property type="entry name" value="RECEPTOR KINASE-LIKE PROTEIN XA21"/>
    <property type="match status" value="1"/>
</dbReference>
<dbReference type="FunFam" id="3.80.10.10:FF:000470">
    <property type="entry name" value="LRR receptor-like serine/threonine-protein kinase RPK2"/>
    <property type="match status" value="1"/>
</dbReference>
<dbReference type="PRINTS" id="PR00019">
    <property type="entry name" value="LEURICHRPT"/>
</dbReference>
<keyword evidence="13" id="KW-1185">Reference proteome</keyword>
<keyword evidence="9" id="KW-0675">Receptor</keyword>
<evidence type="ECO:0000256" key="7">
    <source>
        <dbReference type="ARBA" id="ARBA00022989"/>
    </source>
</evidence>
<dbReference type="PROSITE" id="PS51450">
    <property type="entry name" value="LRR"/>
    <property type="match status" value="1"/>
</dbReference>
<feature type="chain" id="PRO_5044773414" description="Leucine-rich repeat-containing N-terminal plant-type domain-containing protein" evidence="11">
    <location>
        <begin position="26"/>
        <end position="322"/>
    </location>
</feature>
<keyword evidence="7" id="KW-1133">Transmembrane helix</keyword>
<evidence type="ECO:0000256" key="2">
    <source>
        <dbReference type="ARBA" id="ARBA00022475"/>
    </source>
</evidence>
<evidence type="ECO:0008006" key="14">
    <source>
        <dbReference type="Google" id="ProtNLM"/>
    </source>
</evidence>
<dbReference type="Proteomes" id="UP001642260">
    <property type="component" value="Unassembled WGS sequence"/>
</dbReference>
<evidence type="ECO:0000313" key="12">
    <source>
        <dbReference type="EMBL" id="CAH8377508.1"/>
    </source>
</evidence>
<dbReference type="PANTHER" id="PTHR48054:SF82">
    <property type="entry name" value="LRR RECEPTOR-LIKE SERINE_THREONINE-PROTEIN KINASE FLS2"/>
    <property type="match status" value="1"/>
</dbReference>
<evidence type="ECO:0000256" key="9">
    <source>
        <dbReference type="ARBA" id="ARBA00023170"/>
    </source>
</evidence>
<accession>A0ABC8L8P8</accession>
<keyword evidence="2" id="KW-1003">Cell membrane</keyword>
<comment type="caution">
    <text evidence="12">The sequence shown here is derived from an EMBL/GenBank/DDBJ whole genome shotgun (WGS) entry which is preliminary data.</text>
</comment>
<keyword evidence="6" id="KW-0677">Repeat</keyword>
<evidence type="ECO:0000256" key="4">
    <source>
        <dbReference type="ARBA" id="ARBA00022692"/>
    </source>
</evidence>
<proteinExistence type="predicted"/>
<evidence type="ECO:0000256" key="11">
    <source>
        <dbReference type="SAM" id="SignalP"/>
    </source>
</evidence>
<name>A0ABC8L8P8_ERUVS</name>
<evidence type="ECO:0000256" key="1">
    <source>
        <dbReference type="ARBA" id="ARBA00004251"/>
    </source>
</evidence>
<gene>
    <name evidence="12" type="ORF">ERUC_LOCUS32560</name>
</gene>
<dbReference type="AlphaFoldDB" id="A0ABC8L8P8"/>
<feature type="signal peptide" evidence="11">
    <location>
        <begin position="1"/>
        <end position="25"/>
    </location>
</feature>